<feature type="domain" description="DNA replication/recombination mediator RecO N-terminal" evidence="9">
    <location>
        <begin position="6"/>
        <end position="78"/>
    </location>
</feature>
<sequence>MGKVEEFEGIILSVRHHHENDHLVKIFTDRFGKLMFFSRGTAKRNSKMKTAILPFTKATYIGTINQTGLSFLNDAKDREQYQSMQTDIFLNAYATYLLNLTDAALEDRVPNGTLYHKLAASLREIDEGSDPQIIVNIFEIQLLPYFGVAPELRGCSVCGNTEGPFDYSDRYGGLLCRNHWQLDKHRYHASQRAIYFLRLFSRVSIDQLGIISVKEETKKEIQHLIDMIYNETVGIKLKSKSFIQKMGQWGDVLKESRNPDNKQKNEVSQTDEDKL</sequence>
<dbReference type="Pfam" id="PF02565">
    <property type="entry name" value="RecO_C"/>
    <property type="match status" value="1"/>
</dbReference>
<evidence type="ECO:0000313" key="11">
    <source>
        <dbReference type="Proteomes" id="UP000198668"/>
    </source>
</evidence>
<dbReference type="Gene3D" id="2.40.50.140">
    <property type="entry name" value="Nucleic acid-binding proteins"/>
    <property type="match status" value="1"/>
</dbReference>
<dbReference type="SUPFAM" id="SSF57863">
    <property type="entry name" value="ArfGap/RecO-like zinc finger"/>
    <property type="match status" value="1"/>
</dbReference>
<evidence type="ECO:0000256" key="2">
    <source>
        <dbReference type="ARBA" id="ARBA00021310"/>
    </source>
</evidence>
<gene>
    <name evidence="7" type="primary">recO</name>
    <name evidence="10" type="ORF">SAMN04489868_1059</name>
</gene>
<dbReference type="PANTHER" id="PTHR33991:SF1">
    <property type="entry name" value="DNA REPAIR PROTEIN RECO"/>
    <property type="match status" value="1"/>
</dbReference>
<protein>
    <recommendedName>
        <fullName evidence="2 7">DNA repair protein RecO</fullName>
    </recommendedName>
    <alternativeName>
        <fullName evidence="6 7">Recombination protein O</fullName>
    </alternativeName>
</protein>
<proteinExistence type="inferred from homology"/>
<evidence type="ECO:0000256" key="3">
    <source>
        <dbReference type="ARBA" id="ARBA00022763"/>
    </source>
</evidence>
<dbReference type="AlphaFoldDB" id="A0A1I3BAV7"/>
<dbReference type="SUPFAM" id="SSF50249">
    <property type="entry name" value="Nucleic acid-binding proteins"/>
    <property type="match status" value="1"/>
</dbReference>
<evidence type="ECO:0000259" key="9">
    <source>
        <dbReference type="Pfam" id="PF11967"/>
    </source>
</evidence>
<dbReference type="OrthoDB" id="9797083at2"/>
<dbReference type="Pfam" id="PF11967">
    <property type="entry name" value="RecO_N"/>
    <property type="match status" value="1"/>
</dbReference>
<name>A0A1I3BAV7_9LACT</name>
<evidence type="ECO:0000256" key="6">
    <source>
        <dbReference type="ARBA" id="ARBA00033409"/>
    </source>
</evidence>
<dbReference type="InterPro" id="IPR022572">
    <property type="entry name" value="DNA_rep/recomb_RecO_N"/>
</dbReference>
<feature type="region of interest" description="Disordered" evidence="8">
    <location>
        <begin position="253"/>
        <end position="275"/>
    </location>
</feature>
<dbReference type="InterPro" id="IPR012340">
    <property type="entry name" value="NA-bd_OB-fold"/>
</dbReference>
<accession>A0A1I3BAV7</accession>
<dbReference type="Proteomes" id="UP000198668">
    <property type="component" value="Unassembled WGS sequence"/>
</dbReference>
<comment type="function">
    <text evidence="7">Involved in DNA repair and RecF pathway recombination.</text>
</comment>
<reference evidence="10 11" key="1">
    <citation type="submission" date="2016-10" db="EMBL/GenBank/DDBJ databases">
        <authorList>
            <person name="de Groot N.N."/>
        </authorList>
    </citation>
    <scope>NUCLEOTIDE SEQUENCE [LARGE SCALE GENOMIC DNA]</scope>
    <source>
        <strain evidence="10 11">DSM 27630</strain>
    </source>
</reference>
<dbReference type="GO" id="GO:0006310">
    <property type="term" value="P:DNA recombination"/>
    <property type="evidence" value="ECO:0007669"/>
    <property type="project" value="UniProtKB-UniRule"/>
</dbReference>
<evidence type="ECO:0000256" key="4">
    <source>
        <dbReference type="ARBA" id="ARBA00023172"/>
    </source>
</evidence>
<evidence type="ECO:0000256" key="5">
    <source>
        <dbReference type="ARBA" id="ARBA00023204"/>
    </source>
</evidence>
<dbReference type="RefSeq" id="WP_092091324.1">
    <property type="nucleotide sequence ID" value="NZ_FOQE01000005.1"/>
</dbReference>
<dbReference type="NCBIfam" id="TIGR00613">
    <property type="entry name" value="reco"/>
    <property type="match status" value="1"/>
</dbReference>
<dbReference type="Gene3D" id="1.20.1440.120">
    <property type="entry name" value="Recombination protein O, C-terminal domain"/>
    <property type="match status" value="1"/>
</dbReference>
<evidence type="ECO:0000313" key="10">
    <source>
        <dbReference type="EMBL" id="SFH59089.1"/>
    </source>
</evidence>
<keyword evidence="5 7" id="KW-0234">DNA repair</keyword>
<keyword evidence="4 7" id="KW-0233">DNA recombination</keyword>
<evidence type="ECO:0000256" key="7">
    <source>
        <dbReference type="HAMAP-Rule" id="MF_00201"/>
    </source>
</evidence>
<keyword evidence="11" id="KW-1185">Reference proteome</keyword>
<dbReference type="InterPro" id="IPR037278">
    <property type="entry name" value="ARFGAP/RecO"/>
</dbReference>
<dbReference type="GO" id="GO:0006302">
    <property type="term" value="P:double-strand break repair"/>
    <property type="evidence" value="ECO:0007669"/>
    <property type="project" value="TreeGrafter"/>
</dbReference>
<dbReference type="HAMAP" id="MF_00201">
    <property type="entry name" value="RecO"/>
    <property type="match status" value="1"/>
</dbReference>
<dbReference type="GO" id="GO:0043590">
    <property type="term" value="C:bacterial nucleoid"/>
    <property type="evidence" value="ECO:0007669"/>
    <property type="project" value="TreeGrafter"/>
</dbReference>
<dbReference type="InterPro" id="IPR003717">
    <property type="entry name" value="RecO"/>
</dbReference>
<evidence type="ECO:0000256" key="8">
    <source>
        <dbReference type="SAM" id="MobiDB-lite"/>
    </source>
</evidence>
<dbReference type="InterPro" id="IPR042242">
    <property type="entry name" value="RecO_C"/>
</dbReference>
<dbReference type="PANTHER" id="PTHR33991">
    <property type="entry name" value="DNA REPAIR PROTEIN RECO"/>
    <property type="match status" value="1"/>
</dbReference>
<organism evidence="10 11">
    <name type="scientific">Pisciglobus halotolerans</name>
    <dbReference type="NCBI Taxonomy" id="745365"/>
    <lineage>
        <taxon>Bacteria</taxon>
        <taxon>Bacillati</taxon>
        <taxon>Bacillota</taxon>
        <taxon>Bacilli</taxon>
        <taxon>Lactobacillales</taxon>
        <taxon>Carnobacteriaceae</taxon>
    </lineage>
</organism>
<evidence type="ECO:0000256" key="1">
    <source>
        <dbReference type="ARBA" id="ARBA00007452"/>
    </source>
</evidence>
<comment type="similarity">
    <text evidence="1 7">Belongs to the RecO family.</text>
</comment>
<dbReference type="EMBL" id="FOQE01000005">
    <property type="protein sequence ID" value="SFH59089.1"/>
    <property type="molecule type" value="Genomic_DNA"/>
</dbReference>
<keyword evidence="3 7" id="KW-0227">DNA damage</keyword>